<dbReference type="InterPro" id="IPR010982">
    <property type="entry name" value="Lambda_DNA-bd_dom_sf"/>
</dbReference>
<gene>
    <name evidence="2" type="ORF">HNR25_000371</name>
</gene>
<keyword evidence="3" id="KW-1185">Reference proteome</keyword>
<protein>
    <submittedName>
        <fullName evidence="2">Transcriptional regulator with XRE-family HTH domain</fullName>
    </submittedName>
</protein>
<dbReference type="Gene3D" id="1.10.260.40">
    <property type="entry name" value="lambda repressor-like DNA-binding domains"/>
    <property type="match status" value="1"/>
</dbReference>
<reference evidence="2 3" key="1">
    <citation type="submission" date="2020-08" db="EMBL/GenBank/DDBJ databases">
        <title>Sequencing the genomes of 1000 actinobacteria strains.</title>
        <authorList>
            <person name="Klenk H.-P."/>
        </authorList>
    </citation>
    <scope>NUCLEOTIDE SEQUENCE [LARGE SCALE GENOMIC DNA]</scope>
    <source>
        <strain evidence="2 3">DSM 44593</strain>
    </source>
</reference>
<dbReference type="EMBL" id="JACHLY010000001">
    <property type="protein sequence ID" value="MBB5996620.1"/>
    <property type="molecule type" value="Genomic_DNA"/>
</dbReference>
<dbReference type="SMART" id="SM00530">
    <property type="entry name" value="HTH_XRE"/>
    <property type="match status" value="1"/>
</dbReference>
<dbReference type="SUPFAM" id="SSF47413">
    <property type="entry name" value="lambda repressor-like DNA-binding domains"/>
    <property type="match status" value="1"/>
</dbReference>
<proteinExistence type="predicted"/>
<dbReference type="PROSITE" id="PS50943">
    <property type="entry name" value="HTH_CROC1"/>
    <property type="match status" value="1"/>
</dbReference>
<comment type="caution">
    <text evidence="2">The sequence shown here is derived from an EMBL/GenBank/DDBJ whole genome shotgun (WGS) entry which is preliminary data.</text>
</comment>
<dbReference type="InterPro" id="IPR001387">
    <property type="entry name" value="Cro/C1-type_HTH"/>
</dbReference>
<dbReference type="GO" id="GO:0003677">
    <property type="term" value="F:DNA binding"/>
    <property type="evidence" value="ECO:0007669"/>
    <property type="project" value="InterPro"/>
</dbReference>
<sequence>MSHDVRMAERAALVQFGSELHRLRRTSDMSQRELAKATLVSHQMLGAIERAERSPRKEFAEKADQVLGANGTLARLWPGARDAYPHWFKKFIDVEAEAEAIYDFQVQAVPGLFQTKDYARAVLGAGWPPKTEEENSRLLAVRLERQTLLQRNHPPLLWVVIDEGVLRRPVGSAEIMIEQLGRLLEIAAMPFIRLQVLPFAKGVHAAMDGAFKVLDMSNGESAAYAEVPGTGRVITDGNEVSQCALRFGALRSVALSPDESGEFIRQYKGKYEDEIH</sequence>
<dbReference type="CDD" id="cd00093">
    <property type="entry name" value="HTH_XRE"/>
    <property type="match status" value="1"/>
</dbReference>
<dbReference type="InterPro" id="IPR043917">
    <property type="entry name" value="DUF5753"/>
</dbReference>
<dbReference type="Proteomes" id="UP000578077">
    <property type="component" value="Unassembled WGS sequence"/>
</dbReference>
<evidence type="ECO:0000259" key="1">
    <source>
        <dbReference type="PROSITE" id="PS50943"/>
    </source>
</evidence>
<organism evidence="2 3">
    <name type="scientific">Streptomonospora salina</name>
    <dbReference type="NCBI Taxonomy" id="104205"/>
    <lineage>
        <taxon>Bacteria</taxon>
        <taxon>Bacillati</taxon>
        <taxon>Actinomycetota</taxon>
        <taxon>Actinomycetes</taxon>
        <taxon>Streptosporangiales</taxon>
        <taxon>Nocardiopsidaceae</taxon>
        <taxon>Streptomonospora</taxon>
    </lineage>
</organism>
<dbReference type="Pfam" id="PF19054">
    <property type="entry name" value="DUF5753"/>
    <property type="match status" value="1"/>
</dbReference>
<dbReference type="RefSeq" id="WP_246463500.1">
    <property type="nucleotide sequence ID" value="NZ_BAABKT010000006.1"/>
</dbReference>
<name>A0A841E7U0_9ACTN</name>
<dbReference type="AlphaFoldDB" id="A0A841E7U0"/>
<accession>A0A841E7U0</accession>
<dbReference type="Pfam" id="PF13560">
    <property type="entry name" value="HTH_31"/>
    <property type="match status" value="1"/>
</dbReference>
<feature type="domain" description="HTH cro/C1-type" evidence="1">
    <location>
        <begin position="20"/>
        <end position="76"/>
    </location>
</feature>
<evidence type="ECO:0000313" key="2">
    <source>
        <dbReference type="EMBL" id="MBB5996620.1"/>
    </source>
</evidence>
<evidence type="ECO:0000313" key="3">
    <source>
        <dbReference type="Proteomes" id="UP000578077"/>
    </source>
</evidence>